<dbReference type="GO" id="GO:0006397">
    <property type="term" value="P:mRNA processing"/>
    <property type="evidence" value="ECO:0007669"/>
    <property type="project" value="UniProtKB-KW"/>
</dbReference>
<dbReference type="InterPro" id="IPR003613">
    <property type="entry name" value="Ubox_domain"/>
</dbReference>
<evidence type="ECO:0000259" key="22">
    <source>
        <dbReference type="PROSITE" id="PS51698"/>
    </source>
</evidence>
<feature type="domain" description="PPIase cyclophilin-type" evidence="21">
    <location>
        <begin position="285"/>
        <end position="431"/>
    </location>
</feature>
<dbReference type="GO" id="GO:0071013">
    <property type="term" value="C:catalytic step 2 spliceosome"/>
    <property type="evidence" value="ECO:0007669"/>
    <property type="project" value="TreeGrafter"/>
</dbReference>
<evidence type="ECO:0000256" key="11">
    <source>
        <dbReference type="ARBA" id="ARBA00022843"/>
    </source>
</evidence>
<comment type="subunit">
    <text evidence="17">Component of the minor spliceosome, which splices U12-type introns. Within this complex, interacts with PRPF8/PRP8, EFTUD2/SNU114 and PLRG1. Interacts with isoform 2 of BSG. Interacts (via the PPIase cyclophilin-type domain) with CRNKL1; they may form a trimeric complex with HSP90.</text>
</comment>
<accession>A0AAW0XRE4</accession>
<evidence type="ECO:0000256" key="2">
    <source>
        <dbReference type="ARBA" id="ARBA00004123"/>
    </source>
</evidence>
<evidence type="ECO:0000256" key="8">
    <source>
        <dbReference type="ARBA" id="ARBA00022679"/>
    </source>
</evidence>
<dbReference type="SMART" id="SM00504">
    <property type="entry name" value="Ubox"/>
    <property type="match status" value="1"/>
</dbReference>
<gene>
    <name evidence="23" type="ORF">OTU49_016917</name>
</gene>
<dbReference type="Gene3D" id="2.40.100.10">
    <property type="entry name" value="Cyclophilin-like"/>
    <property type="match status" value="1"/>
</dbReference>
<keyword evidence="13" id="KW-0175">Coiled coil</keyword>
<keyword evidence="8" id="KW-0808">Transferase</keyword>
<name>A0AAW0XRE4_CHEQU</name>
<dbReference type="PROSITE" id="PS50072">
    <property type="entry name" value="CSA_PPIASE_2"/>
    <property type="match status" value="1"/>
</dbReference>
<evidence type="ECO:0000313" key="24">
    <source>
        <dbReference type="Proteomes" id="UP001445076"/>
    </source>
</evidence>
<dbReference type="AlphaFoldDB" id="A0AAW0XRE4"/>
<dbReference type="PROSITE" id="PS51698">
    <property type="entry name" value="U_BOX"/>
    <property type="match status" value="1"/>
</dbReference>
<dbReference type="InterPro" id="IPR029000">
    <property type="entry name" value="Cyclophilin-like_dom_sf"/>
</dbReference>
<dbReference type="GO" id="GO:0061630">
    <property type="term" value="F:ubiquitin protein ligase activity"/>
    <property type="evidence" value="ECO:0007669"/>
    <property type="project" value="UniProtKB-EC"/>
</dbReference>
<evidence type="ECO:0000259" key="21">
    <source>
        <dbReference type="PROSITE" id="PS50072"/>
    </source>
</evidence>
<keyword evidence="10" id="KW-0833">Ubl conjugation pathway</keyword>
<dbReference type="GO" id="GO:0006457">
    <property type="term" value="P:protein folding"/>
    <property type="evidence" value="ECO:0007669"/>
    <property type="project" value="InterPro"/>
</dbReference>
<evidence type="ECO:0000313" key="23">
    <source>
        <dbReference type="EMBL" id="KAK8746957.1"/>
    </source>
</evidence>
<feature type="domain" description="U-box" evidence="22">
    <location>
        <begin position="38"/>
        <end position="111"/>
    </location>
</feature>
<reference evidence="23 24" key="1">
    <citation type="journal article" date="2024" name="BMC Genomics">
        <title>Genome assembly of redclaw crayfish (Cherax quadricarinatus) provides insights into its immune adaptation and hypoxia tolerance.</title>
        <authorList>
            <person name="Liu Z."/>
            <person name="Zheng J."/>
            <person name="Li H."/>
            <person name="Fang K."/>
            <person name="Wang S."/>
            <person name="He J."/>
            <person name="Zhou D."/>
            <person name="Weng S."/>
            <person name="Chi M."/>
            <person name="Gu Z."/>
            <person name="He J."/>
            <person name="Li F."/>
            <person name="Wang M."/>
        </authorList>
    </citation>
    <scope>NUCLEOTIDE SEQUENCE [LARGE SCALE GENOMIC DNA]</scope>
    <source>
        <strain evidence="23">ZL_2023a</strain>
    </source>
</reference>
<evidence type="ECO:0000256" key="5">
    <source>
        <dbReference type="ARBA" id="ARBA00012483"/>
    </source>
</evidence>
<dbReference type="PANTHER" id="PTHR45625:SF1">
    <property type="entry name" value="RING-TYPE E3 UBIQUITIN-PROTEIN LIGASE PPIL2"/>
    <property type="match status" value="1"/>
</dbReference>
<comment type="function">
    <text evidence="16">Has a ubiquitin-protein ligase activity acting as an E3 ubiquitin protein ligase or as an ubiquitin-ubiquitin ligase promoting elongation of ubiquitin chains on substrates. By mediating 'Lys-48'-linked polyubiquitination of proteins could target them for proteasomal degradation. May also function as a chaperone, playing a role in transport to the cell membrane of BSG/Basigin for instance. Probable inactive PPIase with no peptidyl-prolyl cis-trans isomerase activity. As a component of the minor spliceosome, involved in the splicing of U12-type introns in pre-mRNAs.</text>
</comment>
<proteinExistence type="inferred from homology"/>
<evidence type="ECO:0000256" key="16">
    <source>
        <dbReference type="ARBA" id="ARBA00059251"/>
    </source>
</evidence>
<dbReference type="Pfam" id="PF00160">
    <property type="entry name" value="Pro_isomerase"/>
    <property type="match status" value="1"/>
</dbReference>
<dbReference type="Proteomes" id="UP001445076">
    <property type="component" value="Unassembled WGS sequence"/>
</dbReference>
<dbReference type="PANTHER" id="PTHR45625">
    <property type="entry name" value="PEPTIDYL-PROLYL CIS-TRANS ISOMERASE-RELATED"/>
    <property type="match status" value="1"/>
</dbReference>
<dbReference type="InterPro" id="IPR026951">
    <property type="entry name" value="PPIL2_U-box_dom"/>
</dbReference>
<dbReference type="CDD" id="cd16663">
    <property type="entry name" value="RING-Ubox_PPIL2"/>
    <property type="match status" value="1"/>
</dbReference>
<evidence type="ECO:0000256" key="13">
    <source>
        <dbReference type="ARBA" id="ARBA00023054"/>
    </source>
</evidence>
<protein>
    <recommendedName>
        <fullName evidence="18">RING-type E3 ubiquitin-protein ligase PPIL2</fullName>
        <ecNumber evidence="5">2.3.2.27</ecNumber>
    </recommendedName>
    <alternativeName>
        <fullName evidence="20">CYC4</fullName>
    </alternativeName>
    <alternativeName>
        <fullName evidence="19">Probable inactive peptidyl-prolyl cis-trans isomerase-like 2</fullName>
    </alternativeName>
</protein>
<comment type="caution">
    <text evidence="23">The sequence shown here is derived from an EMBL/GenBank/DDBJ whole genome shotgun (WGS) entry which is preliminary data.</text>
</comment>
<dbReference type="FunFam" id="3.30.40.10:FF:000079">
    <property type="entry name" value="Peptidyl-prolyl cis-trans isomerase 2"/>
    <property type="match status" value="1"/>
</dbReference>
<dbReference type="InterPro" id="IPR013083">
    <property type="entry name" value="Znf_RING/FYVE/PHD"/>
</dbReference>
<evidence type="ECO:0000256" key="12">
    <source>
        <dbReference type="ARBA" id="ARBA00022990"/>
    </source>
</evidence>
<dbReference type="InterPro" id="IPR020892">
    <property type="entry name" value="Cyclophilin-type_PPIase_CS"/>
</dbReference>
<dbReference type="Gene3D" id="3.30.40.10">
    <property type="entry name" value="Zinc/RING finger domain, C3HC4 (zinc finger)"/>
    <property type="match status" value="1"/>
</dbReference>
<dbReference type="GO" id="GO:0000209">
    <property type="term" value="P:protein polyubiquitination"/>
    <property type="evidence" value="ECO:0007669"/>
    <property type="project" value="TreeGrafter"/>
</dbReference>
<keyword evidence="12" id="KW-0007">Acetylation</keyword>
<evidence type="ECO:0000256" key="14">
    <source>
        <dbReference type="ARBA" id="ARBA00023187"/>
    </source>
</evidence>
<evidence type="ECO:0000256" key="18">
    <source>
        <dbReference type="ARBA" id="ARBA00073734"/>
    </source>
</evidence>
<evidence type="ECO:0000256" key="15">
    <source>
        <dbReference type="ARBA" id="ARBA00023242"/>
    </source>
</evidence>
<comment type="subcellular location">
    <subcellularLocation>
        <location evidence="2">Nucleus</location>
    </subcellularLocation>
</comment>
<dbReference type="Pfam" id="PF04641">
    <property type="entry name" value="Rtf2"/>
    <property type="match status" value="1"/>
</dbReference>
<dbReference type="PROSITE" id="PS00170">
    <property type="entry name" value="CSA_PPIASE_1"/>
    <property type="match status" value="1"/>
</dbReference>
<organism evidence="23 24">
    <name type="scientific">Cherax quadricarinatus</name>
    <name type="common">Australian red claw crayfish</name>
    <dbReference type="NCBI Taxonomy" id="27406"/>
    <lineage>
        <taxon>Eukaryota</taxon>
        <taxon>Metazoa</taxon>
        <taxon>Ecdysozoa</taxon>
        <taxon>Arthropoda</taxon>
        <taxon>Crustacea</taxon>
        <taxon>Multicrustacea</taxon>
        <taxon>Malacostraca</taxon>
        <taxon>Eumalacostraca</taxon>
        <taxon>Eucarida</taxon>
        <taxon>Decapoda</taxon>
        <taxon>Pleocyemata</taxon>
        <taxon>Astacidea</taxon>
        <taxon>Parastacoidea</taxon>
        <taxon>Parastacidae</taxon>
        <taxon>Cherax</taxon>
    </lineage>
</organism>
<evidence type="ECO:0000256" key="19">
    <source>
        <dbReference type="ARBA" id="ARBA00078275"/>
    </source>
</evidence>
<dbReference type="EC" id="2.3.2.27" evidence="5"/>
<dbReference type="EMBL" id="JARKIK010000016">
    <property type="protein sequence ID" value="KAK8746957.1"/>
    <property type="molecule type" value="Genomic_DNA"/>
</dbReference>
<evidence type="ECO:0000256" key="7">
    <source>
        <dbReference type="ARBA" id="ARBA00022664"/>
    </source>
</evidence>
<evidence type="ECO:0000256" key="17">
    <source>
        <dbReference type="ARBA" id="ARBA00061807"/>
    </source>
</evidence>
<keyword evidence="9" id="KW-0747">Spliceosome</keyword>
<keyword evidence="15" id="KW-0539">Nucleus</keyword>
<dbReference type="CDD" id="cd01923">
    <property type="entry name" value="cyclophilin_RING"/>
    <property type="match status" value="1"/>
</dbReference>
<evidence type="ECO:0000256" key="1">
    <source>
        <dbReference type="ARBA" id="ARBA00000900"/>
    </source>
</evidence>
<keyword evidence="24" id="KW-1185">Reference proteome</keyword>
<keyword evidence="14" id="KW-0508">mRNA splicing</keyword>
<sequence>MGKRQHQKDKMYLTSTEWSTLYGGYKASSHSGSKADFRRLPLTHCAVSLLPFSHPYIDPEGNVYDLEAILPFLHKFKVNPVTGKPLSEKQLIKLTFHRASTGEYHCPVLYKPLTNTSHVVALKTTGNVFSYEAVEQLNIKVNNWRDLLTDKEFTRADLIIIQDPQDLSKYNISRFHHIRNNLKVESEETVQARSDASMRLKNVSQDTKQILEEFNQTYKETDKKEETEERVADKFNAAHYSTGKVSASFTSTSVDVETKHEAAVLEDDVVRYQRVKKKGYVSLKTNLGVLNLEIYCDILPKTSENFIRHCDRGYYNGTKFHRSIRHFMIQGGDPEGTGKGGESIWGKAFKDEFRPNLSHKGRGVLSMANSGPNTNKSQFFITYRSCTHLDGKHTIFGRVVGGLATLSAMEAIETDNKDTPIEDIIIEEASIFVDPFKEADEQLAEERRLELEKRKVEDDELKNRKRSKPKDDHLKVFRSGVGKFLDLSVASVSKEEAQVGASQQKKKRDTTYGFKDFSIF</sequence>
<evidence type="ECO:0000256" key="10">
    <source>
        <dbReference type="ARBA" id="ARBA00022786"/>
    </source>
</evidence>
<dbReference type="FunFam" id="2.40.100.10:FF:000018">
    <property type="entry name" value="Peptidyl-prolyl cis-trans isomerase-like 2"/>
    <property type="match status" value="1"/>
</dbReference>
<dbReference type="SUPFAM" id="SSF50891">
    <property type="entry name" value="Cyclophilin-like"/>
    <property type="match status" value="1"/>
</dbReference>
<dbReference type="GO" id="GO:0008380">
    <property type="term" value="P:RNA splicing"/>
    <property type="evidence" value="ECO:0007669"/>
    <property type="project" value="UniProtKB-KW"/>
</dbReference>
<dbReference type="SUPFAM" id="SSF57850">
    <property type="entry name" value="RING/U-box"/>
    <property type="match status" value="1"/>
</dbReference>
<keyword evidence="11" id="KW-0832">Ubl conjugation</keyword>
<comment type="catalytic activity">
    <reaction evidence="1">
        <text>S-ubiquitinyl-[E2 ubiquitin-conjugating enzyme]-L-cysteine + [acceptor protein]-L-lysine = [E2 ubiquitin-conjugating enzyme]-L-cysteine + N(6)-ubiquitinyl-[acceptor protein]-L-lysine.</text>
        <dbReference type="EC" id="2.3.2.27"/>
    </reaction>
</comment>
<evidence type="ECO:0000256" key="6">
    <source>
        <dbReference type="ARBA" id="ARBA00022499"/>
    </source>
</evidence>
<dbReference type="GO" id="GO:0003755">
    <property type="term" value="F:peptidyl-prolyl cis-trans isomerase activity"/>
    <property type="evidence" value="ECO:0007669"/>
    <property type="project" value="InterPro"/>
</dbReference>
<dbReference type="InterPro" id="IPR044666">
    <property type="entry name" value="Cyclophilin_A-like"/>
</dbReference>
<dbReference type="InterPro" id="IPR002130">
    <property type="entry name" value="Cyclophilin-type_PPIase_dom"/>
</dbReference>
<evidence type="ECO:0000256" key="4">
    <source>
        <dbReference type="ARBA" id="ARBA00007930"/>
    </source>
</evidence>
<comment type="similarity">
    <text evidence="4">Belongs to the cyclophilin-type PPIase family. PPIL2 subfamily.</text>
</comment>
<comment type="pathway">
    <text evidence="3">Protein modification; protein ubiquitination.</text>
</comment>
<dbReference type="PRINTS" id="PR00153">
    <property type="entry name" value="CSAPPISMRASE"/>
</dbReference>
<keyword evidence="7" id="KW-0507">mRNA processing</keyword>
<keyword evidence="6" id="KW-1017">Isopeptide bond</keyword>
<evidence type="ECO:0000256" key="20">
    <source>
        <dbReference type="ARBA" id="ARBA00079124"/>
    </source>
</evidence>
<evidence type="ECO:0000256" key="9">
    <source>
        <dbReference type="ARBA" id="ARBA00022728"/>
    </source>
</evidence>
<evidence type="ECO:0000256" key="3">
    <source>
        <dbReference type="ARBA" id="ARBA00004906"/>
    </source>
</evidence>